<accession>A0A4Q7N5I9</accession>
<dbReference type="RefSeq" id="WP_130540612.1">
    <property type="nucleotide sequence ID" value="NZ_CP042431.1"/>
</dbReference>
<dbReference type="OrthoDB" id="8765545at2"/>
<proteinExistence type="predicted"/>
<sequence length="635" mass="71553">MATPTPSEQLSLSFGENFLEHHAGQIIDDPRYAIVELVANAWDAGAGNVEIKWPDKIGDTILIHDDGLGMTKEEFSFRWGKLNYNRIALQGRNVEFPKGRSGRQRTAFGKNGIGRHAMFCFCNEYIVETHKDGQKTRARVIKTPKGDFPYSVEILENQTSKTSTMHGTTISGVANKNISLSQNTILKVVGSKFIADPEFVLSINSIKVDFEELEQESDITEINIENVGIVKVKRFEGENNRTTQHQGVAWWVNRRLVGTPSWENVSGRLIDGRNAIAKRYVYIVEADILKPFVKADWSGFHASPELNNVLKKVYDHINEDLITLLTASRTERKNDAFSANKDLIKTLPAHIRQDISEIIDEFQKDCPTFGVNELESTVKVLANMEKSRSGYSLLEKLAQLKANDLDSLNAILDEWSISDIKKIMNELQWRLDLINKLEPLVNNSNADELHDLQPLFERGLWIFGPEFESLSFTSNRTLATIVKKYFGNAALESPGRRPDFVVVPDSSIGVYSRDGYDDEHNVSGIDCVVIVELKRGGFKLGYQEKDQAKNYAREIRKAGHVDKSTKIICYVLGSSIDSEGDVADPGYEGHTSIIPRRYSSVLKQAHARTFNLLSKIEWAHKSISNLEEQNNLFAQ</sequence>
<evidence type="ECO:0000313" key="2">
    <source>
        <dbReference type="Proteomes" id="UP000293874"/>
    </source>
</evidence>
<keyword evidence="2" id="KW-1185">Reference proteome</keyword>
<dbReference type="Pfam" id="PF13589">
    <property type="entry name" value="HATPase_c_3"/>
    <property type="match status" value="1"/>
</dbReference>
<gene>
    <name evidence="1" type="ORF">EV199_2189</name>
</gene>
<name>A0A4Q7N5I9_9BACT</name>
<dbReference type="SUPFAM" id="SSF55874">
    <property type="entry name" value="ATPase domain of HSP90 chaperone/DNA topoisomerase II/histidine kinase"/>
    <property type="match status" value="1"/>
</dbReference>
<protein>
    <submittedName>
        <fullName evidence="1">Histidine kinase/DNA gyrase B/HSP90-like ATPase</fullName>
    </submittedName>
</protein>
<dbReference type="EMBL" id="SGXA01000001">
    <property type="protein sequence ID" value="RZS76308.1"/>
    <property type="molecule type" value="Genomic_DNA"/>
</dbReference>
<reference evidence="1 2" key="1">
    <citation type="submission" date="2019-02" db="EMBL/GenBank/DDBJ databases">
        <title>Genomic Encyclopedia of Type Strains, Phase IV (KMG-IV): sequencing the most valuable type-strain genomes for metagenomic binning, comparative biology and taxonomic classification.</title>
        <authorList>
            <person name="Goeker M."/>
        </authorList>
    </citation>
    <scope>NUCLEOTIDE SEQUENCE [LARGE SCALE GENOMIC DNA]</scope>
    <source>
        <strain evidence="1 2">DSM 18116</strain>
    </source>
</reference>
<evidence type="ECO:0000313" key="1">
    <source>
        <dbReference type="EMBL" id="RZS76308.1"/>
    </source>
</evidence>
<dbReference type="InterPro" id="IPR036890">
    <property type="entry name" value="HATPase_C_sf"/>
</dbReference>
<dbReference type="Proteomes" id="UP000293874">
    <property type="component" value="Unassembled WGS sequence"/>
</dbReference>
<dbReference type="GO" id="GO:0016301">
    <property type="term" value="F:kinase activity"/>
    <property type="evidence" value="ECO:0007669"/>
    <property type="project" value="UniProtKB-KW"/>
</dbReference>
<comment type="caution">
    <text evidence="1">The sequence shown here is derived from an EMBL/GenBank/DDBJ whole genome shotgun (WGS) entry which is preliminary data.</text>
</comment>
<dbReference type="Gene3D" id="3.30.565.10">
    <property type="entry name" value="Histidine kinase-like ATPase, C-terminal domain"/>
    <property type="match status" value="1"/>
</dbReference>
<dbReference type="AlphaFoldDB" id="A0A4Q7N5I9"/>
<keyword evidence="1" id="KW-0418">Kinase</keyword>
<organism evidence="1 2">
    <name type="scientific">Pseudobacter ginsenosidimutans</name>
    <dbReference type="NCBI Taxonomy" id="661488"/>
    <lineage>
        <taxon>Bacteria</taxon>
        <taxon>Pseudomonadati</taxon>
        <taxon>Bacteroidota</taxon>
        <taxon>Chitinophagia</taxon>
        <taxon>Chitinophagales</taxon>
        <taxon>Chitinophagaceae</taxon>
        <taxon>Pseudobacter</taxon>
    </lineage>
</organism>
<keyword evidence="1" id="KW-0808">Transferase</keyword>